<dbReference type="SUPFAM" id="SSF55073">
    <property type="entry name" value="Nucleotide cyclase"/>
    <property type="match status" value="1"/>
</dbReference>
<sequence length="477" mass="51221">MGVLYLATPRSVGWEIGFQSGLSFACGIAMLAGLRRMPVHQRWPWALVTVGVLSAAVGPIPAELDTDWFPGDGPDIADVFYLAFYPAAAAGLVLMIRKLRRRTDWAAVVDALTVTVGIALFLWAYAIAPVLRDATTLLSVRVVAVAYPVGDLLLLALTILLLRSSGRQGRRAPLIVATAIGLYLAGDWLWVVLPLLDENVVNAWLTDRLINYGYLLSFALLASATVRTGVQDDGPAAPAVSQISRAQLVLLTGAVLISPGLMIAEQVSGDIVDGYAIAIGSAAMFLLVMSRFTQLLKQAERQSQVVHEMSRRDELTGLPNRRAWAQEVPQILGKCKANGVPVSVGMIDLDRFKMFNDTYGHPAGDRLLKEAAAAWNEQVRHSDVLARYGGEEFLVLLPGAGTAEAAVVLERLRPVTPMGQTFSAGLATWDHAETLEMLVARADRALYTAKADGRDRICYAPAPGDAASGDITSPVPA</sequence>
<evidence type="ECO:0000259" key="2">
    <source>
        <dbReference type="PROSITE" id="PS50887"/>
    </source>
</evidence>
<evidence type="ECO:0000313" key="4">
    <source>
        <dbReference type="Proteomes" id="UP000635606"/>
    </source>
</evidence>
<dbReference type="InterPro" id="IPR050469">
    <property type="entry name" value="Diguanylate_Cyclase"/>
</dbReference>
<protein>
    <submittedName>
        <fullName evidence="3">GGDEF domain-containing protein</fullName>
    </submittedName>
</protein>
<feature type="transmembrane region" description="Helical" evidence="1">
    <location>
        <begin position="80"/>
        <end position="96"/>
    </location>
</feature>
<feature type="transmembrane region" description="Helical" evidence="1">
    <location>
        <begin position="212"/>
        <end position="230"/>
    </location>
</feature>
<keyword evidence="1" id="KW-0812">Transmembrane</keyword>
<dbReference type="InterPro" id="IPR029787">
    <property type="entry name" value="Nucleotide_cyclase"/>
</dbReference>
<feature type="transmembrane region" description="Helical" evidence="1">
    <location>
        <begin position="242"/>
        <end position="263"/>
    </location>
</feature>
<feature type="transmembrane region" description="Helical" evidence="1">
    <location>
        <begin position="275"/>
        <end position="293"/>
    </location>
</feature>
<dbReference type="Proteomes" id="UP000635606">
    <property type="component" value="Unassembled WGS sequence"/>
</dbReference>
<dbReference type="InterPro" id="IPR043128">
    <property type="entry name" value="Rev_trsase/Diguanyl_cyclase"/>
</dbReference>
<dbReference type="AlphaFoldDB" id="A0A8J3ZZZ4"/>
<dbReference type="Pfam" id="PF00990">
    <property type="entry name" value="GGDEF"/>
    <property type="match status" value="1"/>
</dbReference>
<organism evidence="3 4">
    <name type="scientific">Virgisporangium ochraceum</name>
    <dbReference type="NCBI Taxonomy" id="65505"/>
    <lineage>
        <taxon>Bacteria</taxon>
        <taxon>Bacillati</taxon>
        <taxon>Actinomycetota</taxon>
        <taxon>Actinomycetes</taxon>
        <taxon>Micromonosporales</taxon>
        <taxon>Micromonosporaceae</taxon>
        <taxon>Virgisporangium</taxon>
    </lineage>
</organism>
<evidence type="ECO:0000313" key="3">
    <source>
        <dbReference type="EMBL" id="GIJ72661.1"/>
    </source>
</evidence>
<dbReference type="FunFam" id="3.30.70.270:FF:000001">
    <property type="entry name" value="Diguanylate cyclase domain protein"/>
    <property type="match status" value="1"/>
</dbReference>
<feature type="transmembrane region" description="Helical" evidence="1">
    <location>
        <begin position="174"/>
        <end position="192"/>
    </location>
</feature>
<feature type="transmembrane region" description="Helical" evidence="1">
    <location>
        <begin position="108"/>
        <end position="128"/>
    </location>
</feature>
<dbReference type="Gene3D" id="3.30.70.270">
    <property type="match status" value="1"/>
</dbReference>
<dbReference type="CDD" id="cd01949">
    <property type="entry name" value="GGDEF"/>
    <property type="match status" value="1"/>
</dbReference>
<feature type="transmembrane region" description="Helical" evidence="1">
    <location>
        <begin position="12"/>
        <end position="31"/>
    </location>
</feature>
<dbReference type="EMBL" id="BOPH01000104">
    <property type="protein sequence ID" value="GIJ72661.1"/>
    <property type="molecule type" value="Genomic_DNA"/>
</dbReference>
<dbReference type="NCBIfam" id="TIGR00254">
    <property type="entry name" value="GGDEF"/>
    <property type="match status" value="1"/>
</dbReference>
<feature type="transmembrane region" description="Helical" evidence="1">
    <location>
        <begin position="43"/>
        <end position="60"/>
    </location>
</feature>
<dbReference type="InterPro" id="IPR000160">
    <property type="entry name" value="GGDEF_dom"/>
</dbReference>
<dbReference type="SMART" id="SM00267">
    <property type="entry name" value="GGDEF"/>
    <property type="match status" value="1"/>
</dbReference>
<dbReference type="GO" id="GO:0052621">
    <property type="term" value="F:diguanylate cyclase activity"/>
    <property type="evidence" value="ECO:0007669"/>
    <property type="project" value="TreeGrafter"/>
</dbReference>
<name>A0A8J3ZZZ4_9ACTN</name>
<dbReference type="PROSITE" id="PS50887">
    <property type="entry name" value="GGDEF"/>
    <property type="match status" value="1"/>
</dbReference>
<reference evidence="3" key="1">
    <citation type="submission" date="2021-01" db="EMBL/GenBank/DDBJ databases">
        <title>Whole genome shotgun sequence of Virgisporangium ochraceum NBRC 16418.</title>
        <authorList>
            <person name="Komaki H."/>
            <person name="Tamura T."/>
        </authorList>
    </citation>
    <scope>NUCLEOTIDE SEQUENCE</scope>
    <source>
        <strain evidence="3">NBRC 16418</strain>
    </source>
</reference>
<proteinExistence type="predicted"/>
<accession>A0A8J3ZZZ4</accession>
<keyword evidence="1" id="KW-1133">Transmembrane helix</keyword>
<comment type="caution">
    <text evidence="3">The sequence shown here is derived from an EMBL/GenBank/DDBJ whole genome shotgun (WGS) entry which is preliminary data.</text>
</comment>
<keyword evidence="4" id="KW-1185">Reference proteome</keyword>
<gene>
    <name evidence="3" type="ORF">Voc01_075780</name>
</gene>
<feature type="domain" description="GGDEF" evidence="2">
    <location>
        <begin position="340"/>
        <end position="462"/>
    </location>
</feature>
<feature type="transmembrane region" description="Helical" evidence="1">
    <location>
        <begin position="140"/>
        <end position="162"/>
    </location>
</feature>
<dbReference type="PANTHER" id="PTHR45138">
    <property type="entry name" value="REGULATORY COMPONENTS OF SENSORY TRANSDUCTION SYSTEM"/>
    <property type="match status" value="1"/>
</dbReference>
<evidence type="ECO:0000256" key="1">
    <source>
        <dbReference type="SAM" id="Phobius"/>
    </source>
</evidence>
<keyword evidence="1" id="KW-0472">Membrane</keyword>
<dbReference type="PANTHER" id="PTHR45138:SF9">
    <property type="entry name" value="DIGUANYLATE CYCLASE DGCM-RELATED"/>
    <property type="match status" value="1"/>
</dbReference>